<organism evidence="1">
    <name type="scientific">Tetraselmis sp. GSL018</name>
    <dbReference type="NCBI Taxonomy" id="582737"/>
    <lineage>
        <taxon>Eukaryota</taxon>
        <taxon>Viridiplantae</taxon>
        <taxon>Chlorophyta</taxon>
        <taxon>core chlorophytes</taxon>
        <taxon>Chlorodendrophyceae</taxon>
        <taxon>Chlorodendrales</taxon>
        <taxon>Chlorodendraceae</taxon>
        <taxon>Tetraselmis</taxon>
    </lineage>
</organism>
<gene>
    <name evidence="1" type="ORF">TSPGSL018_3354</name>
</gene>
<dbReference type="AlphaFoldDB" id="A0A061RJ49"/>
<accession>A0A061RJ49</accession>
<reference evidence="1" key="1">
    <citation type="submission" date="2014-05" db="EMBL/GenBank/DDBJ databases">
        <title>The transcriptome of the halophilic microalga Tetraselmis sp. GSL018 isolated from the Great Salt Lake, Utah.</title>
        <authorList>
            <person name="Jinkerson R.E."/>
            <person name="D'Adamo S."/>
            <person name="Posewitz M.C."/>
        </authorList>
    </citation>
    <scope>NUCLEOTIDE SEQUENCE</scope>
    <source>
        <strain evidence="1">GSL018</strain>
    </source>
</reference>
<protein>
    <submittedName>
        <fullName evidence="1">Uncharacterized protein</fullName>
    </submittedName>
</protein>
<proteinExistence type="predicted"/>
<sequence>MKPFTPYLFIGRKRANPAEYLGDFPEYRERWCELQAVWIEEIPVRNTFKFHFKDLSHVEFFYELIALWDARFSQELLEEFPSMLQYLAKDIRIHYRTDFSSEFIIDVVHCEYYWPRILRPEVVPAVAGAVYSTEFTWPEHSKLAEILLGSSLVSVTSVEVKFSPASRLLVEAVRSQPLAAVRIQRAHRRCRARVKLKLLAGKVALLLEVLRSVPNHVAMLVLRRTFQSDQW</sequence>
<dbReference type="EMBL" id="GBEZ01015373">
    <property type="protein sequence ID" value="JAC70784.1"/>
    <property type="molecule type" value="Transcribed_RNA"/>
</dbReference>
<name>A0A061RJ49_9CHLO</name>
<evidence type="ECO:0000313" key="1">
    <source>
        <dbReference type="EMBL" id="JAC70784.1"/>
    </source>
</evidence>